<protein>
    <submittedName>
        <fullName evidence="1">Uncharacterized protein</fullName>
    </submittedName>
</protein>
<reference evidence="1 2" key="2">
    <citation type="journal article" date="2016" name="Environ. Microbiol. Rep.">
        <title>Metagenomic evidence for the presence of phototrophic Gemmatimonadetes bacteria in diverse environments.</title>
        <authorList>
            <person name="Zeng Y."/>
            <person name="Baumbach J."/>
            <person name="Barbosa E.G."/>
            <person name="Azevedo V."/>
            <person name="Zhang C."/>
            <person name="Koblizek M."/>
        </authorList>
    </citation>
    <scope>NUCLEOTIDE SEQUENCE [LARGE SCALE GENOMIC DNA]</scope>
    <source>
        <strain evidence="1 2">AP64</strain>
    </source>
</reference>
<keyword evidence="2" id="KW-1185">Reference proteome</keyword>
<sequence>MDFRVRLNETACVICPPRIRLASGTLLAALFSLTGCDRIKSALNPPPVDNAWQNDSTVLARQPMVLFRAVRTADGARAVPFATVGANGLRALTLTGRGWRALDVQSMQAGSAFVPYRGSEALSPIRSSRGMWEGTPLDSLPGCNLLLPGAAMSIPDGVHLLTSGRTPLRTVPNGIGEGELQDVMNVVTTLVAPSSGVPLSKMSRYRRDVAVVGTGATRSPTIVVTYEDPEELPEGATRLAERPRQLIVVLDKGIYGYKPSLIIADVSSSRIAPRKRFLGALDGDGDGRAELFFGLGEKIPRAELVTYSYRYEGDTWIAAFTYERTRCVG</sequence>
<gene>
    <name evidence="1" type="ORF">GEMMAAP_04685</name>
</gene>
<dbReference type="AlphaFoldDB" id="A0A143BIN3"/>
<proteinExistence type="predicted"/>
<evidence type="ECO:0000313" key="1">
    <source>
        <dbReference type="EMBL" id="AMW04330.1"/>
    </source>
</evidence>
<dbReference type="EMBL" id="CP011454">
    <property type="protein sequence ID" value="AMW04330.1"/>
    <property type="molecule type" value="Genomic_DNA"/>
</dbReference>
<accession>A0A143BIN3</accession>
<organism evidence="1 2">
    <name type="scientific">Gemmatimonas phototrophica</name>
    <dbReference type="NCBI Taxonomy" id="1379270"/>
    <lineage>
        <taxon>Bacteria</taxon>
        <taxon>Pseudomonadati</taxon>
        <taxon>Gemmatimonadota</taxon>
        <taxon>Gemmatimonadia</taxon>
        <taxon>Gemmatimonadales</taxon>
        <taxon>Gemmatimonadaceae</taxon>
        <taxon>Gemmatimonas</taxon>
    </lineage>
</organism>
<dbReference type="KEGG" id="gph:GEMMAAP_04685"/>
<name>A0A143BIN3_9BACT</name>
<reference evidence="1 2" key="1">
    <citation type="journal article" date="2014" name="Proc. Natl. Acad. Sci. U.S.A.">
        <title>Functional type 2 photosynthetic reaction centers found in the rare bacterial phylum Gemmatimonadetes.</title>
        <authorList>
            <person name="Zeng Y."/>
            <person name="Feng F."/>
            <person name="Medova H."/>
            <person name="Dean J."/>
            <person name="Koblizek M."/>
        </authorList>
    </citation>
    <scope>NUCLEOTIDE SEQUENCE [LARGE SCALE GENOMIC DNA]</scope>
    <source>
        <strain evidence="1 2">AP64</strain>
    </source>
</reference>
<evidence type="ECO:0000313" key="2">
    <source>
        <dbReference type="Proteomes" id="UP000076404"/>
    </source>
</evidence>
<dbReference type="eggNOG" id="ENOG50314TW">
    <property type="taxonomic scope" value="Bacteria"/>
</dbReference>
<dbReference type="Proteomes" id="UP000076404">
    <property type="component" value="Chromosome"/>
</dbReference>